<sequence length="64" mass="6828">MPIIAAITLAEGVAVVVALAGAVAAVAAVIRDERRNSLYLEQSRLEVEKARWEAEKARREAGAP</sequence>
<feature type="transmembrane region" description="Helical" evidence="1">
    <location>
        <begin position="6"/>
        <end position="30"/>
    </location>
</feature>
<reference evidence="2" key="1">
    <citation type="submission" date="2020-03" db="EMBL/GenBank/DDBJ databases">
        <title>The deep terrestrial virosphere.</title>
        <authorList>
            <person name="Holmfeldt K."/>
            <person name="Nilsson E."/>
            <person name="Simone D."/>
            <person name="Lopez-Fernandez M."/>
            <person name="Wu X."/>
            <person name="de Brujin I."/>
            <person name="Lundin D."/>
            <person name="Andersson A."/>
            <person name="Bertilsson S."/>
            <person name="Dopson M."/>
        </authorList>
    </citation>
    <scope>NUCLEOTIDE SEQUENCE</scope>
    <source>
        <strain evidence="2">MM415B05123</strain>
    </source>
</reference>
<keyword evidence="1" id="KW-0472">Membrane</keyword>
<proteinExistence type="predicted"/>
<evidence type="ECO:0000256" key="1">
    <source>
        <dbReference type="SAM" id="Phobius"/>
    </source>
</evidence>
<protein>
    <submittedName>
        <fullName evidence="2">Uncharacterized protein</fullName>
    </submittedName>
</protein>
<evidence type="ECO:0000313" key="2">
    <source>
        <dbReference type="EMBL" id="QJA95855.1"/>
    </source>
</evidence>
<dbReference type="EMBL" id="MT143350">
    <property type="protein sequence ID" value="QJA95855.1"/>
    <property type="molecule type" value="Genomic_DNA"/>
</dbReference>
<keyword evidence="1" id="KW-0812">Transmembrane</keyword>
<keyword evidence="1" id="KW-1133">Transmembrane helix</keyword>
<accession>A0A6M3LTE1</accession>
<gene>
    <name evidence="2" type="ORF">MM415B05123_0003</name>
</gene>
<organism evidence="2">
    <name type="scientific">viral metagenome</name>
    <dbReference type="NCBI Taxonomy" id="1070528"/>
    <lineage>
        <taxon>unclassified sequences</taxon>
        <taxon>metagenomes</taxon>
        <taxon>organismal metagenomes</taxon>
    </lineage>
</organism>
<dbReference type="AlphaFoldDB" id="A0A6M3LTE1"/>
<name>A0A6M3LTE1_9ZZZZ</name>